<accession>A0ABM0MN83</accession>
<feature type="transmembrane region" description="Helical" evidence="5">
    <location>
        <begin position="303"/>
        <end position="323"/>
    </location>
</feature>
<dbReference type="SMART" id="SM00042">
    <property type="entry name" value="CUB"/>
    <property type="match status" value="1"/>
</dbReference>
<dbReference type="PROSITE" id="PS50041">
    <property type="entry name" value="C_TYPE_LECTIN_2"/>
    <property type="match status" value="1"/>
</dbReference>
<dbReference type="PANTHER" id="PTHR24251:SF37">
    <property type="entry name" value="CUB DOMAIN-CONTAINING PROTEIN"/>
    <property type="match status" value="1"/>
</dbReference>
<feature type="region of interest" description="Disordered" evidence="4">
    <location>
        <begin position="371"/>
        <end position="391"/>
    </location>
</feature>
<keyword evidence="1" id="KW-0677">Repeat</keyword>
<keyword evidence="5" id="KW-0812">Transmembrane</keyword>
<proteinExistence type="predicted"/>
<dbReference type="SUPFAM" id="SSF49854">
    <property type="entry name" value="Spermadhesin, CUB domain"/>
    <property type="match status" value="1"/>
</dbReference>
<name>A0ABM0MN83_SACKO</name>
<keyword evidence="6" id="KW-0732">Signal</keyword>
<feature type="compositionally biased region" description="Polar residues" evidence="4">
    <location>
        <begin position="372"/>
        <end position="387"/>
    </location>
</feature>
<feature type="domain" description="C-type lectin" evidence="8">
    <location>
        <begin position="158"/>
        <end position="273"/>
    </location>
</feature>
<keyword evidence="5" id="KW-1133">Transmembrane helix</keyword>
<dbReference type="SMART" id="SM00034">
    <property type="entry name" value="CLECT"/>
    <property type="match status" value="1"/>
</dbReference>
<dbReference type="RefSeq" id="XP_006821474.1">
    <property type="nucleotide sequence ID" value="XM_006821411.1"/>
</dbReference>
<dbReference type="Gene3D" id="2.60.120.290">
    <property type="entry name" value="Spermadhesin, CUB domain"/>
    <property type="match status" value="1"/>
</dbReference>
<evidence type="ECO:0000256" key="5">
    <source>
        <dbReference type="SAM" id="Phobius"/>
    </source>
</evidence>
<dbReference type="InterPro" id="IPR001304">
    <property type="entry name" value="C-type_lectin-like"/>
</dbReference>
<protein>
    <submittedName>
        <fullName evidence="10">Uncharacterized protein LOC102807498</fullName>
    </submittedName>
</protein>
<sequence length="444" mass="49848">MDGKTWIDLTLVLTIWNVPHTTGQCSSSTLELTAITAENRIFTSPRYPNPYPANSLCSWKISTGFTDHRVTLTITVSQLEEYYSGVCAYDVVRVGDGPNALSDTIVEWCGDDYPSYITSTGPDLFVQFITDSVAQRTGFSITYQSFELGTCPNDWCEYNGFCYRMRTQPTTWVNAQYGCMYDAANLLSISSDDESDFLQGTFGTSWNATWLGLERVTLDTLKWTDRTTHASFHNWKIEFSEYWTEDEDCAVYEMHDGTWSIQNCENQLAFICKKNIDGSTVGYKPWIRTPDPIDSDDEPFNSVGILGICVLFILVLVGMHSTLKWKMNQRNRVVPMGDNVEDGAVETPTEEHELDTRTYNLNTGAIIPTAKGRSTTASTDENQNTSPCGKELTKRVNPALYIKRKGFPPLKRMDTTWICQTGVPPVTPPPGMICSDDESNAVNK</sequence>
<dbReference type="PROSITE" id="PS01180">
    <property type="entry name" value="CUB"/>
    <property type="match status" value="1"/>
</dbReference>
<evidence type="ECO:0000256" key="2">
    <source>
        <dbReference type="ARBA" id="ARBA00023157"/>
    </source>
</evidence>
<dbReference type="PANTHER" id="PTHR24251">
    <property type="entry name" value="OVOCHYMASE-RELATED"/>
    <property type="match status" value="1"/>
</dbReference>
<evidence type="ECO:0000313" key="9">
    <source>
        <dbReference type="Proteomes" id="UP000694865"/>
    </source>
</evidence>
<keyword evidence="9" id="KW-1185">Reference proteome</keyword>
<dbReference type="InterPro" id="IPR016187">
    <property type="entry name" value="CTDL_fold"/>
</dbReference>
<dbReference type="GeneID" id="102807498"/>
<gene>
    <name evidence="10" type="primary">LOC102807498</name>
</gene>
<keyword evidence="5" id="KW-0472">Membrane</keyword>
<dbReference type="CDD" id="cd00037">
    <property type="entry name" value="CLECT"/>
    <property type="match status" value="1"/>
</dbReference>
<keyword evidence="2" id="KW-1015">Disulfide bond</keyword>
<evidence type="ECO:0000256" key="3">
    <source>
        <dbReference type="PROSITE-ProRule" id="PRU00059"/>
    </source>
</evidence>
<feature type="signal peptide" evidence="6">
    <location>
        <begin position="1"/>
        <end position="23"/>
    </location>
</feature>
<dbReference type="Gene3D" id="3.10.100.10">
    <property type="entry name" value="Mannose-Binding Protein A, subunit A"/>
    <property type="match status" value="1"/>
</dbReference>
<evidence type="ECO:0000256" key="6">
    <source>
        <dbReference type="SAM" id="SignalP"/>
    </source>
</evidence>
<evidence type="ECO:0000313" key="10">
    <source>
        <dbReference type="RefSeq" id="XP_006821474.1"/>
    </source>
</evidence>
<dbReference type="InterPro" id="IPR035914">
    <property type="entry name" value="Sperma_CUB_dom_sf"/>
</dbReference>
<dbReference type="CDD" id="cd00041">
    <property type="entry name" value="CUB"/>
    <property type="match status" value="1"/>
</dbReference>
<dbReference type="Proteomes" id="UP000694865">
    <property type="component" value="Unplaced"/>
</dbReference>
<dbReference type="InterPro" id="IPR000859">
    <property type="entry name" value="CUB_dom"/>
</dbReference>
<organism evidence="9 10">
    <name type="scientific">Saccoglossus kowalevskii</name>
    <name type="common">Acorn worm</name>
    <dbReference type="NCBI Taxonomy" id="10224"/>
    <lineage>
        <taxon>Eukaryota</taxon>
        <taxon>Metazoa</taxon>
        <taxon>Hemichordata</taxon>
        <taxon>Enteropneusta</taxon>
        <taxon>Harrimaniidae</taxon>
        <taxon>Saccoglossus</taxon>
    </lineage>
</organism>
<dbReference type="Pfam" id="PF00059">
    <property type="entry name" value="Lectin_C"/>
    <property type="match status" value="1"/>
</dbReference>
<evidence type="ECO:0000256" key="1">
    <source>
        <dbReference type="ARBA" id="ARBA00022737"/>
    </source>
</evidence>
<evidence type="ECO:0000259" key="8">
    <source>
        <dbReference type="PROSITE" id="PS50041"/>
    </source>
</evidence>
<dbReference type="SUPFAM" id="SSF56436">
    <property type="entry name" value="C-type lectin-like"/>
    <property type="match status" value="1"/>
</dbReference>
<feature type="domain" description="CUB" evidence="7">
    <location>
        <begin position="25"/>
        <end position="146"/>
    </location>
</feature>
<comment type="caution">
    <text evidence="3">Lacks conserved residue(s) required for the propagation of feature annotation.</text>
</comment>
<evidence type="ECO:0000256" key="4">
    <source>
        <dbReference type="SAM" id="MobiDB-lite"/>
    </source>
</evidence>
<feature type="chain" id="PRO_5047039992" evidence="6">
    <location>
        <begin position="24"/>
        <end position="444"/>
    </location>
</feature>
<dbReference type="InterPro" id="IPR016186">
    <property type="entry name" value="C-type_lectin-like/link_sf"/>
</dbReference>
<evidence type="ECO:0000259" key="7">
    <source>
        <dbReference type="PROSITE" id="PS01180"/>
    </source>
</evidence>
<dbReference type="Pfam" id="PF00431">
    <property type="entry name" value="CUB"/>
    <property type="match status" value="1"/>
</dbReference>
<reference evidence="10" key="1">
    <citation type="submission" date="2025-08" db="UniProtKB">
        <authorList>
            <consortium name="RefSeq"/>
        </authorList>
    </citation>
    <scope>IDENTIFICATION</scope>
    <source>
        <tissue evidence="10">Testes</tissue>
    </source>
</reference>